<dbReference type="KEGG" id="uvi:66064807"/>
<feature type="compositionally biased region" description="Basic and acidic residues" evidence="1">
    <location>
        <begin position="73"/>
        <end position="83"/>
    </location>
</feature>
<sequence length="105" mass="11557">MARHLSGDSVSLYTAICKPGRHGAGTVRFRRGSYCCCKMERSIRVQPRHLRRISAMASVYVFRWNASSPHYKPPGDGHAKPPERVLTARSNGSYSPAQAVGLASK</sequence>
<dbReference type="Proteomes" id="UP000027002">
    <property type="component" value="Chromosome 3"/>
</dbReference>
<accession>A0A8E5MGR3</accession>
<keyword evidence="3" id="KW-1185">Reference proteome</keyword>
<reference evidence="2" key="1">
    <citation type="submission" date="2020-03" db="EMBL/GenBank/DDBJ databases">
        <title>A mixture of massive structural variations and highly conserved coding sequences in Ustilaginoidea virens genome.</title>
        <authorList>
            <person name="Zhang K."/>
            <person name="Zhao Z."/>
            <person name="Zhang Z."/>
            <person name="Li Y."/>
            <person name="Hsiang T."/>
            <person name="Sun W."/>
        </authorList>
    </citation>
    <scope>NUCLEOTIDE SEQUENCE</scope>
    <source>
        <strain evidence="2">UV-8b</strain>
    </source>
</reference>
<evidence type="ECO:0000256" key="1">
    <source>
        <dbReference type="SAM" id="MobiDB-lite"/>
    </source>
</evidence>
<evidence type="ECO:0000313" key="2">
    <source>
        <dbReference type="EMBL" id="QUC19788.1"/>
    </source>
</evidence>
<proteinExistence type="predicted"/>
<feature type="region of interest" description="Disordered" evidence="1">
    <location>
        <begin position="71"/>
        <end position="105"/>
    </location>
</feature>
<dbReference type="GeneID" id="66064807"/>
<organism evidence="2 3">
    <name type="scientific">Ustilaginoidea virens</name>
    <name type="common">Rice false smut fungus</name>
    <name type="synonym">Villosiclava virens</name>
    <dbReference type="NCBI Taxonomy" id="1159556"/>
    <lineage>
        <taxon>Eukaryota</taxon>
        <taxon>Fungi</taxon>
        <taxon>Dikarya</taxon>
        <taxon>Ascomycota</taxon>
        <taxon>Pezizomycotina</taxon>
        <taxon>Sordariomycetes</taxon>
        <taxon>Hypocreomycetidae</taxon>
        <taxon>Hypocreales</taxon>
        <taxon>Clavicipitaceae</taxon>
        <taxon>Ustilaginoidea</taxon>
    </lineage>
</organism>
<dbReference type="RefSeq" id="XP_042997461.1">
    <property type="nucleotide sequence ID" value="XM_043141527.1"/>
</dbReference>
<evidence type="ECO:0000313" key="3">
    <source>
        <dbReference type="Proteomes" id="UP000027002"/>
    </source>
</evidence>
<gene>
    <name evidence="2" type="ORF">UV8b_04029</name>
</gene>
<dbReference type="EMBL" id="CP072755">
    <property type="protein sequence ID" value="QUC19788.1"/>
    <property type="molecule type" value="Genomic_DNA"/>
</dbReference>
<name>A0A8E5MGR3_USTVR</name>
<dbReference type="AlphaFoldDB" id="A0A8E5MGR3"/>
<protein>
    <submittedName>
        <fullName evidence="2">Uncharacterized protein</fullName>
    </submittedName>
</protein>